<reference evidence="2 3" key="1">
    <citation type="journal article" date="2013" name="BMC Genomics">
        <title>Genomics-driven discovery of the pneumocandin biosynthetic gene cluster in the fungus Glarea lozoyensis.</title>
        <authorList>
            <person name="Chen L."/>
            <person name="Yue Q."/>
            <person name="Zhang X."/>
            <person name="Xiang M."/>
            <person name="Wang C."/>
            <person name="Li S."/>
            <person name="Che Y."/>
            <person name="Ortiz-Lopez F.J."/>
            <person name="Bills G.F."/>
            <person name="Liu X."/>
            <person name="An Z."/>
        </authorList>
    </citation>
    <scope>NUCLEOTIDE SEQUENCE [LARGE SCALE GENOMIC DNA]</scope>
    <source>
        <strain evidence="3">ATCC 20868 / MF5171</strain>
    </source>
</reference>
<feature type="transmembrane region" description="Helical" evidence="1">
    <location>
        <begin position="171"/>
        <end position="190"/>
    </location>
</feature>
<keyword evidence="3" id="KW-1185">Reference proteome</keyword>
<dbReference type="Proteomes" id="UP000016922">
    <property type="component" value="Unassembled WGS sequence"/>
</dbReference>
<dbReference type="RefSeq" id="XP_008080807.1">
    <property type="nucleotide sequence ID" value="XM_008082616.1"/>
</dbReference>
<feature type="transmembrane region" description="Helical" evidence="1">
    <location>
        <begin position="139"/>
        <end position="159"/>
    </location>
</feature>
<dbReference type="EMBL" id="KE145359">
    <property type="protein sequence ID" value="EPE32795.1"/>
    <property type="molecule type" value="Genomic_DNA"/>
</dbReference>
<keyword evidence="1" id="KW-1133">Transmembrane helix</keyword>
<dbReference type="OrthoDB" id="10619329at2759"/>
<keyword evidence="1" id="KW-0812">Transmembrane</keyword>
<evidence type="ECO:0000313" key="3">
    <source>
        <dbReference type="Proteomes" id="UP000016922"/>
    </source>
</evidence>
<gene>
    <name evidence="2" type="ORF">GLAREA_07929</name>
</gene>
<evidence type="ECO:0008006" key="4">
    <source>
        <dbReference type="Google" id="ProtNLM"/>
    </source>
</evidence>
<feature type="transmembrane region" description="Helical" evidence="1">
    <location>
        <begin position="232"/>
        <end position="259"/>
    </location>
</feature>
<dbReference type="KEGG" id="glz:GLAREA_07929"/>
<name>S3D4V4_GLAL2</name>
<sequence length="281" mass="30939">MGSTKFRRGLLARRGSKIITKLPFITLVPCLVTIAAIVLINIGGVDSHDEGIENLSLNLPLLKWKYTVEPVDGIKSITEHLYLNRACIRWESDKEPVVELGLCYNIHDLSYDESTFSTTINTIDSMPRGPLNLKLTQGLYTGSAGLALILMILPAILAFTPQPCKKNFRFIAVFISILGFVVVLGASSFITHQMTALKSQILNFKPQITKILNEGTSSEQRLSYTNVEYVQLGYVVLGLTWVAAVAMLSVLVTWCLSFIPTQSVGLSKESDKLLGDDTTRG</sequence>
<feature type="transmembrane region" description="Helical" evidence="1">
    <location>
        <begin position="21"/>
        <end position="42"/>
    </location>
</feature>
<organism evidence="2 3">
    <name type="scientific">Glarea lozoyensis (strain ATCC 20868 / MF5171)</name>
    <dbReference type="NCBI Taxonomy" id="1116229"/>
    <lineage>
        <taxon>Eukaryota</taxon>
        <taxon>Fungi</taxon>
        <taxon>Dikarya</taxon>
        <taxon>Ascomycota</taxon>
        <taxon>Pezizomycotina</taxon>
        <taxon>Leotiomycetes</taxon>
        <taxon>Helotiales</taxon>
        <taxon>Helotiaceae</taxon>
        <taxon>Glarea</taxon>
    </lineage>
</organism>
<dbReference type="GeneID" id="19466981"/>
<dbReference type="HOGENOM" id="CLU_990618_0_0_1"/>
<protein>
    <recommendedName>
        <fullName evidence="4">SUR7 family protein pun1</fullName>
    </recommendedName>
</protein>
<keyword evidence="1" id="KW-0472">Membrane</keyword>
<evidence type="ECO:0000256" key="1">
    <source>
        <dbReference type="SAM" id="Phobius"/>
    </source>
</evidence>
<evidence type="ECO:0000313" key="2">
    <source>
        <dbReference type="EMBL" id="EPE32795.1"/>
    </source>
</evidence>
<accession>S3D4V4</accession>
<proteinExistence type="predicted"/>
<dbReference type="AlphaFoldDB" id="S3D4V4"/>